<comment type="caution">
    <text evidence="15">The sequence shown here is derived from an EMBL/GenBank/DDBJ whole genome shotgun (WGS) entry which is preliminary data.</text>
</comment>
<dbReference type="SMART" id="SM00387">
    <property type="entry name" value="HATPase_c"/>
    <property type="match status" value="1"/>
</dbReference>
<feature type="transmembrane region" description="Helical" evidence="13">
    <location>
        <begin position="158"/>
        <end position="177"/>
    </location>
</feature>
<dbReference type="SUPFAM" id="SSF47384">
    <property type="entry name" value="Homodimeric domain of signal transducing histidine kinase"/>
    <property type="match status" value="1"/>
</dbReference>
<evidence type="ECO:0000313" key="16">
    <source>
        <dbReference type="Proteomes" id="UP001597120"/>
    </source>
</evidence>
<keyword evidence="10 13" id="KW-1133">Transmembrane helix</keyword>
<dbReference type="InterPro" id="IPR050428">
    <property type="entry name" value="TCS_sensor_his_kinase"/>
</dbReference>
<dbReference type="SUPFAM" id="SSF55874">
    <property type="entry name" value="ATPase domain of HSP90 chaperone/DNA topoisomerase II/histidine kinase"/>
    <property type="match status" value="1"/>
</dbReference>
<dbReference type="Gene3D" id="1.10.287.130">
    <property type="match status" value="1"/>
</dbReference>
<dbReference type="GO" id="GO:0016301">
    <property type="term" value="F:kinase activity"/>
    <property type="evidence" value="ECO:0007669"/>
    <property type="project" value="UniProtKB-KW"/>
</dbReference>
<dbReference type="Pfam" id="PF00512">
    <property type="entry name" value="HisKA"/>
    <property type="match status" value="1"/>
</dbReference>
<dbReference type="InterPro" id="IPR003661">
    <property type="entry name" value="HisK_dim/P_dom"/>
</dbReference>
<evidence type="ECO:0000256" key="4">
    <source>
        <dbReference type="ARBA" id="ARBA00022553"/>
    </source>
</evidence>
<keyword evidence="6 13" id="KW-0812">Transmembrane</keyword>
<dbReference type="PANTHER" id="PTHR45436:SF5">
    <property type="entry name" value="SENSOR HISTIDINE KINASE TRCS"/>
    <property type="match status" value="1"/>
</dbReference>
<feature type="domain" description="Histidine kinase" evidence="14">
    <location>
        <begin position="242"/>
        <end position="461"/>
    </location>
</feature>
<dbReference type="EC" id="2.7.13.3" evidence="3"/>
<keyword evidence="8 15" id="KW-0418">Kinase</keyword>
<gene>
    <name evidence="15" type="ORF">ACFQ03_16635</name>
</gene>
<evidence type="ECO:0000256" key="2">
    <source>
        <dbReference type="ARBA" id="ARBA00004370"/>
    </source>
</evidence>
<name>A0ABW3DEN8_9BACL</name>
<keyword evidence="16" id="KW-1185">Reference proteome</keyword>
<dbReference type="InterPro" id="IPR005467">
    <property type="entry name" value="His_kinase_dom"/>
</dbReference>
<dbReference type="CDD" id="cd00075">
    <property type="entry name" value="HATPase"/>
    <property type="match status" value="1"/>
</dbReference>
<protein>
    <recommendedName>
        <fullName evidence="3">histidine kinase</fullName>
        <ecNumber evidence="3">2.7.13.3</ecNumber>
    </recommendedName>
</protein>
<accession>A0ABW3DEN8</accession>
<dbReference type="InterPro" id="IPR003594">
    <property type="entry name" value="HATPase_dom"/>
</dbReference>
<evidence type="ECO:0000256" key="3">
    <source>
        <dbReference type="ARBA" id="ARBA00012438"/>
    </source>
</evidence>
<evidence type="ECO:0000256" key="8">
    <source>
        <dbReference type="ARBA" id="ARBA00022777"/>
    </source>
</evidence>
<dbReference type="Pfam" id="PF02518">
    <property type="entry name" value="HATPase_c"/>
    <property type="match status" value="1"/>
</dbReference>
<proteinExistence type="predicted"/>
<comment type="subcellular location">
    <subcellularLocation>
        <location evidence="2">Membrane</location>
    </subcellularLocation>
</comment>
<dbReference type="InterPro" id="IPR004358">
    <property type="entry name" value="Sig_transdc_His_kin-like_C"/>
</dbReference>
<keyword evidence="5" id="KW-0808">Transferase</keyword>
<evidence type="ECO:0000313" key="15">
    <source>
        <dbReference type="EMBL" id="MFD0870783.1"/>
    </source>
</evidence>
<dbReference type="PANTHER" id="PTHR45436">
    <property type="entry name" value="SENSOR HISTIDINE KINASE YKOH"/>
    <property type="match status" value="1"/>
</dbReference>
<organism evidence="15 16">
    <name type="scientific">Paenibacillus residui</name>
    <dbReference type="NCBI Taxonomy" id="629724"/>
    <lineage>
        <taxon>Bacteria</taxon>
        <taxon>Bacillati</taxon>
        <taxon>Bacillota</taxon>
        <taxon>Bacilli</taxon>
        <taxon>Bacillales</taxon>
        <taxon>Paenibacillaceae</taxon>
        <taxon>Paenibacillus</taxon>
    </lineage>
</organism>
<dbReference type="Proteomes" id="UP001597120">
    <property type="component" value="Unassembled WGS sequence"/>
</dbReference>
<feature type="transmembrane region" description="Helical" evidence="13">
    <location>
        <begin position="12"/>
        <end position="35"/>
    </location>
</feature>
<keyword evidence="7" id="KW-0547">Nucleotide-binding</keyword>
<evidence type="ECO:0000256" key="9">
    <source>
        <dbReference type="ARBA" id="ARBA00022840"/>
    </source>
</evidence>
<dbReference type="RefSeq" id="WP_379289540.1">
    <property type="nucleotide sequence ID" value="NZ_JBHTIU010000060.1"/>
</dbReference>
<evidence type="ECO:0000256" key="10">
    <source>
        <dbReference type="ARBA" id="ARBA00022989"/>
    </source>
</evidence>
<evidence type="ECO:0000256" key="6">
    <source>
        <dbReference type="ARBA" id="ARBA00022692"/>
    </source>
</evidence>
<dbReference type="CDD" id="cd00082">
    <property type="entry name" value="HisKA"/>
    <property type="match status" value="1"/>
</dbReference>
<evidence type="ECO:0000256" key="12">
    <source>
        <dbReference type="ARBA" id="ARBA00023136"/>
    </source>
</evidence>
<keyword evidence="9" id="KW-0067">ATP-binding</keyword>
<dbReference type="PRINTS" id="PR00344">
    <property type="entry name" value="BCTRLSENSOR"/>
</dbReference>
<keyword evidence="11" id="KW-0902">Two-component regulatory system</keyword>
<dbReference type="Gene3D" id="3.30.565.10">
    <property type="entry name" value="Histidine kinase-like ATPase, C-terminal domain"/>
    <property type="match status" value="1"/>
</dbReference>
<evidence type="ECO:0000256" key="7">
    <source>
        <dbReference type="ARBA" id="ARBA00022741"/>
    </source>
</evidence>
<dbReference type="EMBL" id="JBHTIU010000060">
    <property type="protein sequence ID" value="MFD0870783.1"/>
    <property type="molecule type" value="Genomic_DNA"/>
</dbReference>
<reference evidence="16" key="1">
    <citation type="journal article" date="2019" name="Int. J. Syst. Evol. Microbiol.">
        <title>The Global Catalogue of Microorganisms (GCM) 10K type strain sequencing project: providing services to taxonomists for standard genome sequencing and annotation.</title>
        <authorList>
            <consortium name="The Broad Institute Genomics Platform"/>
            <consortium name="The Broad Institute Genome Sequencing Center for Infectious Disease"/>
            <person name="Wu L."/>
            <person name="Ma J."/>
        </authorList>
    </citation>
    <scope>NUCLEOTIDE SEQUENCE [LARGE SCALE GENOMIC DNA]</scope>
    <source>
        <strain evidence="16">CCUG 57263</strain>
    </source>
</reference>
<evidence type="ECO:0000256" key="5">
    <source>
        <dbReference type="ARBA" id="ARBA00022679"/>
    </source>
</evidence>
<dbReference type="InterPro" id="IPR036097">
    <property type="entry name" value="HisK_dim/P_sf"/>
</dbReference>
<dbReference type="SMART" id="SM00388">
    <property type="entry name" value="HisKA"/>
    <property type="match status" value="1"/>
</dbReference>
<keyword evidence="4" id="KW-0597">Phosphoprotein</keyword>
<keyword evidence="12 13" id="KW-0472">Membrane</keyword>
<dbReference type="InterPro" id="IPR036890">
    <property type="entry name" value="HATPase_C_sf"/>
</dbReference>
<dbReference type="PROSITE" id="PS50109">
    <property type="entry name" value="HIS_KIN"/>
    <property type="match status" value="1"/>
</dbReference>
<evidence type="ECO:0000256" key="13">
    <source>
        <dbReference type="SAM" id="Phobius"/>
    </source>
</evidence>
<evidence type="ECO:0000256" key="1">
    <source>
        <dbReference type="ARBA" id="ARBA00000085"/>
    </source>
</evidence>
<sequence>MDYIIRLIRRYIGTTMVISLLLLTLNLVMLGTVLFQEAYEKEAPASVLERIAASLVWKDIGYVLGEAEQQWLEQNHAWAMLLSEDGAVKWEYRLPEEIPRSYTLSEVAKFSRNYLMDYPVFVWEQDEGILVVGYPKNSYAKYQLIYPVSWISSIPSRVVLVLVGNMALVLILSIIVGTRLIRSIRPLVSGVHALAKEEEVHVECKGIFSDLAHSINQASDKLQEKNAALKARDEARSNWIAGISHDIRTPLSMVLGYASDLEENSALPDEGREQAGIIRRQGEKLRSLIQDLNLVSMLEYEMQPLDVKLIRLSAVARQVVTEFLNHGLEEDRYHLILKITDESIRVQADIKLLQRAVTNLVQNSIAHNPQGCVIWIETGLGPDSQKGLIVVSDNGTGIPEEELPDLLELPYSSRRKRPVSHRHGLGLPMVARIAKAHQGRLTLQSGAGQGLRAEMEFPLCNEQQEIHRMA</sequence>
<comment type="catalytic activity">
    <reaction evidence="1">
        <text>ATP + protein L-histidine = ADP + protein N-phospho-L-histidine.</text>
        <dbReference type="EC" id="2.7.13.3"/>
    </reaction>
</comment>
<evidence type="ECO:0000256" key="11">
    <source>
        <dbReference type="ARBA" id="ARBA00023012"/>
    </source>
</evidence>
<evidence type="ECO:0000259" key="14">
    <source>
        <dbReference type="PROSITE" id="PS50109"/>
    </source>
</evidence>